<feature type="transmembrane region" description="Helical" evidence="9">
    <location>
        <begin position="230"/>
        <end position="248"/>
    </location>
</feature>
<dbReference type="Proteomes" id="UP001166251">
    <property type="component" value="Unassembled WGS sequence"/>
</dbReference>
<dbReference type="Gene3D" id="1.20.1540.10">
    <property type="entry name" value="Rhomboid-like"/>
    <property type="match status" value="1"/>
</dbReference>
<name>A0ABS7EHT0_9GAMM</name>
<evidence type="ECO:0000256" key="7">
    <source>
        <dbReference type="ARBA" id="ARBA00022989"/>
    </source>
</evidence>
<dbReference type="InterPro" id="IPR022764">
    <property type="entry name" value="Peptidase_S54_rhomboid_dom"/>
</dbReference>
<dbReference type="SUPFAM" id="SSF144091">
    <property type="entry name" value="Rhomboid-like"/>
    <property type="match status" value="1"/>
</dbReference>
<evidence type="ECO:0000313" key="12">
    <source>
        <dbReference type="EMBL" id="MBW8191227.1"/>
    </source>
</evidence>
<dbReference type="InterPro" id="IPR038236">
    <property type="entry name" value="GlpG_N_sf"/>
</dbReference>
<dbReference type="PANTHER" id="PTHR43731">
    <property type="entry name" value="RHOMBOID PROTEASE"/>
    <property type="match status" value="1"/>
</dbReference>
<feature type="transmembrane region" description="Helical" evidence="9">
    <location>
        <begin position="178"/>
        <end position="195"/>
    </location>
</feature>
<dbReference type="GO" id="GO:0006508">
    <property type="term" value="P:proteolysis"/>
    <property type="evidence" value="ECO:0007669"/>
    <property type="project" value="UniProtKB-KW"/>
</dbReference>
<evidence type="ECO:0000256" key="6">
    <source>
        <dbReference type="ARBA" id="ARBA00022801"/>
    </source>
</evidence>
<gene>
    <name evidence="12" type="primary">glpG</name>
    <name evidence="12" type="ORF">K0504_09280</name>
</gene>
<feature type="transmembrane region" description="Helical" evidence="9">
    <location>
        <begin position="146"/>
        <end position="166"/>
    </location>
</feature>
<comment type="similarity">
    <text evidence="2">Belongs to the peptidase S54 family.</text>
</comment>
<evidence type="ECO:0000256" key="1">
    <source>
        <dbReference type="ARBA" id="ARBA00004141"/>
    </source>
</evidence>
<proteinExistence type="inferred from homology"/>
<evidence type="ECO:0000256" key="8">
    <source>
        <dbReference type="ARBA" id="ARBA00023136"/>
    </source>
</evidence>
<sequence>MQLGRLTDARLAQAFVDYMAVQGMPCEIREDGHYFSIDVVHSEQLDAARREFQQFAEQPNHPKYRSASWQRADRSGAQFDYGSSGTPILHQIWLHAGPLTLVILGACLVLGLLSQIGFASTIFGALHFPAPFVEQWMQIWRMFTPALMHFAMVHLLFNVVWWWYLGGRIERVVGTPKLLELLLIGALFSNTLQGFLVDANFLGLSGVVYALLGYIAVVQRSKPELAMPPAYIGFMLFWLALGFAGVLGQQVANYAHLGGLLVGAAQGWLDARKSHR</sequence>
<feature type="transmembrane region" description="Helical" evidence="9">
    <location>
        <begin position="201"/>
        <end position="218"/>
    </location>
</feature>
<keyword evidence="8 9" id="KW-0472">Membrane</keyword>
<evidence type="ECO:0000256" key="9">
    <source>
        <dbReference type="SAM" id="Phobius"/>
    </source>
</evidence>
<dbReference type="Pfam" id="PF01694">
    <property type="entry name" value="Rhomboid"/>
    <property type="match status" value="1"/>
</dbReference>
<dbReference type="GO" id="GO:0008233">
    <property type="term" value="F:peptidase activity"/>
    <property type="evidence" value="ECO:0007669"/>
    <property type="project" value="UniProtKB-KW"/>
</dbReference>
<reference evidence="12" key="1">
    <citation type="submission" date="2021-07" db="EMBL/GenBank/DDBJ databases">
        <title>Neiella marina sp. nov., isolated from the intestinal content of sea cucumber Apostichopus japonicus.</title>
        <authorList>
            <person name="Bai X."/>
        </authorList>
    </citation>
    <scope>NUCLEOTIDE SEQUENCE</scope>
    <source>
        <strain evidence="12">126</strain>
    </source>
</reference>
<comment type="subcellular location">
    <subcellularLocation>
        <location evidence="1">Membrane</location>
        <topology evidence="1">Multi-pass membrane protein</topology>
    </subcellularLocation>
</comment>
<evidence type="ECO:0000256" key="2">
    <source>
        <dbReference type="ARBA" id="ARBA00009045"/>
    </source>
</evidence>
<dbReference type="InterPro" id="IPR023662">
    <property type="entry name" value="Rhomboid_protease_GlpG"/>
</dbReference>
<keyword evidence="12" id="KW-0645">Protease</keyword>
<keyword evidence="4" id="KW-0997">Cell inner membrane</keyword>
<dbReference type="InterPro" id="IPR050925">
    <property type="entry name" value="Rhomboid_protease_S54"/>
</dbReference>
<organism evidence="12 13">
    <name type="scientific">Neiella holothuriorum</name>
    <dbReference type="NCBI Taxonomy" id="2870530"/>
    <lineage>
        <taxon>Bacteria</taxon>
        <taxon>Pseudomonadati</taxon>
        <taxon>Pseudomonadota</taxon>
        <taxon>Gammaproteobacteria</taxon>
        <taxon>Alteromonadales</taxon>
        <taxon>Echinimonadaceae</taxon>
        <taxon>Neiella</taxon>
    </lineage>
</organism>
<evidence type="ECO:0000313" key="13">
    <source>
        <dbReference type="Proteomes" id="UP001166251"/>
    </source>
</evidence>
<evidence type="ECO:0000259" key="10">
    <source>
        <dbReference type="Pfam" id="PF01694"/>
    </source>
</evidence>
<comment type="caution">
    <text evidence="12">The sequence shown here is derived from an EMBL/GenBank/DDBJ whole genome shotgun (WGS) entry which is preliminary data.</text>
</comment>
<dbReference type="InterPro" id="IPR035952">
    <property type="entry name" value="Rhomboid-like_sf"/>
</dbReference>
<feature type="domain" description="Peptidase S54 rhomboid" evidence="10">
    <location>
        <begin position="138"/>
        <end position="272"/>
    </location>
</feature>
<feature type="domain" description="Peptidase S54 GlpG peptidase N-terminal" evidence="11">
    <location>
        <begin position="2"/>
        <end position="83"/>
    </location>
</feature>
<keyword evidence="3" id="KW-1003">Cell membrane</keyword>
<evidence type="ECO:0000256" key="5">
    <source>
        <dbReference type="ARBA" id="ARBA00022692"/>
    </source>
</evidence>
<accession>A0ABS7EHT0</accession>
<keyword evidence="13" id="KW-1185">Reference proteome</keyword>
<protein>
    <submittedName>
        <fullName evidence="12">Rhomboid family intramembrane serine protease GlpG</fullName>
        <ecNumber evidence="12">3.4.21.105</ecNumber>
    </submittedName>
</protein>
<evidence type="ECO:0000256" key="3">
    <source>
        <dbReference type="ARBA" id="ARBA00022475"/>
    </source>
</evidence>
<feature type="transmembrane region" description="Helical" evidence="9">
    <location>
        <begin position="99"/>
        <end position="126"/>
    </location>
</feature>
<dbReference type="InterPro" id="IPR022732">
    <property type="entry name" value="Peptidase_S54_GlpG_N"/>
</dbReference>
<keyword evidence="6 12" id="KW-0378">Hydrolase</keyword>
<dbReference type="RefSeq" id="WP_220103908.1">
    <property type="nucleotide sequence ID" value="NZ_JAHZSS010000009.1"/>
</dbReference>
<dbReference type="Pfam" id="PF12122">
    <property type="entry name" value="Rhomboid_N"/>
    <property type="match status" value="1"/>
</dbReference>
<keyword evidence="5 9" id="KW-0812">Transmembrane</keyword>
<dbReference type="EMBL" id="JAHZSS010000009">
    <property type="protein sequence ID" value="MBW8191227.1"/>
    <property type="molecule type" value="Genomic_DNA"/>
</dbReference>
<dbReference type="Gene3D" id="3.30.70.2350">
    <property type="match status" value="1"/>
</dbReference>
<dbReference type="NCBIfam" id="TIGR04239">
    <property type="entry name" value="rhombo_GlpG"/>
    <property type="match status" value="1"/>
</dbReference>
<keyword evidence="7 9" id="KW-1133">Transmembrane helix</keyword>
<dbReference type="EC" id="3.4.21.105" evidence="12"/>
<evidence type="ECO:0000256" key="4">
    <source>
        <dbReference type="ARBA" id="ARBA00022519"/>
    </source>
</evidence>
<evidence type="ECO:0000259" key="11">
    <source>
        <dbReference type="Pfam" id="PF12122"/>
    </source>
</evidence>
<dbReference type="PANTHER" id="PTHR43731:SF14">
    <property type="entry name" value="PRESENILIN-ASSOCIATED RHOMBOID-LIKE PROTEIN, MITOCHONDRIAL"/>
    <property type="match status" value="1"/>
</dbReference>